<comment type="caution">
    <text evidence="3">The sequence shown here is derived from an EMBL/GenBank/DDBJ whole genome shotgun (WGS) entry which is preliminary data.</text>
</comment>
<name>A0A8J6LDE8_TENMO</name>
<reference evidence="3" key="2">
    <citation type="submission" date="2021-08" db="EMBL/GenBank/DDBJ databases">
        <authorList>
            <person name="Eriksson T."/>
        </authorList>
    </citation>
    <scope>NUCLEOTIDE SEQUENCE</scope>
    <source>
        <strain evidence="3">Stoneville</strain>
        <tissue evidence="3">Whole head</tissue>
    </source>
</reference>
<feature type="compositionally biased region" description="Basic residues" evidence="1">
    <location>
        <begin position="187"/>
        <end position="197"/>
    </location>
</feature>
<feature type="region of interest" description="Disordered" evidence="1">
    <location>
        <begin position="252"/>
        <end position="339"/>
    </location>
</feature>
<dbReference type="AlphaFoldDB" id="A0A8J6LDE8"/>
<feature type="compositionally biased region" description="Basic and acidic residues" evidence="1">
    <location>
        <begin position="253"/>
        <end position="268"/>
    </location>
</feature>
<sequence>MLFAMLQSWATLRIDHPSSNLKRISTFAFSVRLGILRTSPKKKGRTSDKKSPTGPETWEQPTADVLGSPVLDDSAVHKNTKKTLPGESKRMEDVSRKLFPLEELATSEQPEDEHVTSTQLPTKKRRGHALKAKPDSTKSPSLNLTGGAVGPSKGRPSKKTRALPADRVGGRTENVIGSPPLGDHTRGQKKTRPKKKKALLDDPPENVNSNIRRSTRERRQAPSRGVGVVICKSLKEYNSFMKGLYTNPNALKEVQRVSERRNSRRDNSRATNKTSITSVSGGGTLPPIEELENTEFDVSQVTESVSPKSREKPNESQNTSRRTNPKKNVLSGRVAKRQRVSDVNKQITTSLNSLSNTVMEEMNDVINICNNGQVRRMKWCFRNVKYEKTKSLPGISTAVVEGFDDGGFLKIDPKKNKPKQTAMQHRMLFTVISGRARVRVLDKSDTLEKESMFVVPKGIKEIILK</sequence>
<protein>
    <recommendedName>
        <fullName evidence="2">Mif2/CENP-C cupin domain-containing protein</fullName>
    </recommendedName>
</protein>
<feature type="region of interest" description="Disordered" evidence="1">
    <location>
        <begin position="40"/>
        <end position="225"/>
    </location>
</feature>
<dbReference type="Proteomes" id="UP000719412">
    <property type="component" value="Unassembled WGS sequence"/>
</dbReference>
<dbReference type="Pfam" id="PF11699">
    <property type="entry name" value="CENP-C_C"/>
    <property type="match status" value="1"/>
</dbReference>
<gene>
    <name evidence="3" type="ORF">GEV33_004427</name>
</gene>
<evidence type="ECO:0000259" key="2">
    <source>
        <dbReference type="Pfam" id="PF11699"/>
    </source>
</evidence>
<feature type="compositionally biased region" description="Basic and acidic residues" evidence="1">
    <location>
        <begin position="87"/>
        <end position="100"/>
    </location>
</feature>
<reference evidence="3" key="1">
    <citation type="journal article" date="2020" name="J Insects Food Feed">
        <title>The yellow mealworm (Tenebrio molitor) genome: a resource for the emerging insects as food and feed industry.</title>
        <authorList>
            <person name="Eriksson T."/>
            <person name="Andere A."/>
            <person name="Kelstrup H."/>
            <person name="Emery V."/>
            <person name="Picard C."/>
        </authorList>
    </citation>
    <scope>NUCLEOTIDE SEQUENCE</scope>
    <source>
        <strain evidence="3">Stoneville</strain>
        <tissue evidence="3">Whole head</tissue>
    </source>
</reference>
<feature type="compositionally biased region" description="Polar residues" evidence="1">
    <location>
        <begin position="296"/>
        <end position="307"/>
    </location>
</feature>
<proteinExistence type="predicted"/>
<feature type="compositionally biased region" description="Basic residues" evidence="1">
    <location>
        <begin position="122"/>
        <end position="131"/>
    </location>
</feature>
<feature type="domain" description="Mif2/CENP-C cupin" evidence="2">
    <location>
        <begin position="406"/>
        <end position="459"/>
    </location>
</feature>
<organism evidence="3 4">
    <name type="scientific">Tenebrio molitor</name>
    <name type="common">Yellow mealworm beetle</name>
    <dbReference type="NCBI Taxonomy" id="7067"/>
    <lineage>
        <taxon>Eukaryota</taxon>
        <taxon>Metazoa</taxon>
        <taxon>Ecdysozoa</taxon>
        <taxon>Arthropoda</taxon>
        <taxon>Hexapoda</taxon>
        <taxon>Insecta</taxon>
        <taxon>Pterygota</taxon>
        <taxon>Neoptera</taxon>
        <taxon>Endopterygota</taxon>
        <taxon>Coleoptera</taxon>
        <taxon>Polyphaga</taxon>
        <taxon>Cucujiformia</taxon>
        <taxon>Tenebrionidae</taxon>
        <taxon>Tenebrio</taxon>
    </lineage>
</organism>
<dbReference type="EMBL" id="JABDTM020017821">
    <property type="protein sequence ID" value="KAH0818364.1"/>
    <property type="molecule type" value="Genomic_DNA"/>
</dbReference>
<evidence type="ECO:0000256" key="1">
    <source>
        <dbReference type="SAM" id="MobiDB-lite"/>
    </source>
</evidence>
<dbReference type="InterPro" id="IPR014710">
    <property type="entry name" value="RmlC-like_jellyroll"/>
</dbReference>
<evidence type="ECO:0000313" key="3">
    <source>
        <dbReference type="EMBL" id="KAH0818364.1"/>
    </source>
</evidence>
<accession>A0A8J6LDE8</accession>
<dbReference type="InterPro" id="IPR025974">
    <property type="entry name" value="Mif2/CENP-C_cupin"/>
</dbReference>
<keyword evidence="4" id="KW-1185">Reference proteome</keyword>
<dbReference type="Gene3D" id="2.60.120.10">
    <property type="entry name" value="Jelly Rolls"/>
    <property type="match status" value="1"/>
</dbReference>
<evidence type="ECO:0000313" key="4">
    <source>
        <dbReference type="Proteomes" id="UP000719412"/>
    </source>
</evidence>